<evidence type="ECO:0000259" key="1">
    <source>
        <dbReference type="Pfam" id="PF01909"/>
    </source>
</evidence>
<dbReference type="OrthoDB" id="1321649at2"/>
<dbReference type="Proteomes" id="UP000199513">
    <property type="component" value="Unassembled WGS sequence"/>
</dbReference>
<feature type="domain" description="Polymerase nucleotidyl transferase" evidence="1">
    <location>
        <begin position="7"/>
        <end position="76"/>
    </location>
</feature>
<organism evidence="2 4">
    <name type="scientific">Thermoflexibacter ruber</name>
    <dbReference type="NCBI Taxonomy" id="1003"/>
    <lineage>
        <taxon>Bacteria</taxon>
        <taxon>Pseudomonadati</taxon>
        <taxon>Bacteroidota</taxon>
        <taxon>Cytophagia</taxon>
        <taxon>Cytophagales</taxon>
        <taxon>Thermoflexibacteraceae</taxon>
        <taxon>Thermoflexibacter</taxon>
    </lineage>
</organism>
<evidence type="ECO:0000313" key="4">
    <source>
        <dbReference type="Proteomes" id="UP000199513"/>
    </source>
</evidence>
<dbReference type="InterPro" id="IPR052548">
    <property type="entry name" value="Type_VII_TA_antitoxin"/>
</dbReference>
<reference evidence="2 4" key="1">
    <citation type="submission" date="2016-10" db="EMBL/GenBank/DDBJ databases">
        <authorList>
            <person name="de Groot N.N."/>
        </authorList>
    </citation>
    <scope>NUCLEOTIDE SEQUENCE [LARGE SCALE GENOMIC DNA]</scope>
    <source>
        <strain evidence="2">GEY</strain>
        <strain evidence="4">GEY, DSM 9560</strain>
    </source>
</reference>
<dbReference type="STRING" id="1003.SAMN04488541_10782"/>
<dbReference type="InterPro" id="IPR043519">
    <property type="entry name" value="NT_sf"/>
</dbReference>
<sequence length="105" mass="12177">MEIGLIISEFKKIVEQIYGERLSKVILYGSQARGEAKPDSDIDLLVVLKDEHISLIKEIRTINQKVIDLILQYDKPISFLPVTQTKFETHKSPLFYFIRKEGKEV</sequence>
<dbReference type="PANTHER" id="PTHR33933:SF1">
    <property type="entry name" value="PROTEIN ADENYLYLTRANSFERASE MNTA-RELATED"/>
    <property type="match status" value="1"/>
</dbReference>
<dbReference type="EMBL" id="FONY01000083">
    <property type="protein sequence ID" value="SFF61390.1"/>
    <property type="molecule type" value="Genomic_DNA"/>
</dbReference>
<evidence type="ECO:0000313" key="3">
    <source>
        <dbReference type="EMBL" id="SFF61390.1"/>
    </source>
</evidence>
<proteinExistence type="predicted"/>
<dbReference type="Pfam" id="PF01909">
    <property type="entry name" value="NTP_transf_2"/>
    <property type="match status" value="1"/>
</dbReference>
<keyword evidence="2" id="KW-0808">Transferase</keyword>
<dbReference type="Gene3D" id="3.30.460.10">
    <property type="entry name" value="Beta Polymerase, domain 2"/>
    <property type="match status" value="1"/>
</dbReference>
<evidence type="ECO:0000313" key="2">
    <source>
        <dbReference type="EMBL" id="SFF60371.1"/>
    </source>
</evidence>
<dbReference type="EMBL" id="FONY01000078">
    <property type="protein sequence ID" value="SFF60371.1"/>
    <property type="molecule type" value="Genomic_DNA"/>
</dbReference>
<dbReference type="GO" id="GO:0016779">
    <property type="term" value="F:nucleotidyltransferase activity"/>
    <property type="evidence" value="ECO:0007669"/>
    <property type="project" value="InterPro"/>
</dbReference>
<dbReference type="AlphaFoldDB" id="A0A1I2K5N6"/>
<name>A0A1I2K5N6_9BACT</name>
<dbReference type="SUPFAM" id="SSF81301">
    <property type="entry name" value="Nucleotidyltransferase"/>
    <property type="match status" value="1"/>
</dbReference>
<dbReference type="PANTHER" id="PTHR33933">
    <property type="entry name" value="NUCLEOTIDYLTRANSFERASE"/>
    <property type="match status" value="1"/>
</dbReference>
<protein>
    <submittedName>
        <fullName evidence="2">Predicted nucleotidyltransferase</fullName>
    </submittedName>
</protein>
<dbReference type="CDD" id="cd05403">
    <property type="entry name" value="NT_KNTase_like"/>
    <property type="match status" value="1"/>
</dbReference>
<dbReference type="RefSeq" id="WP_091549517.1">
    <property type="nucleotide sequence ID" value="NZ_FONY01000078.1"/>
</dbReference>
<accession>A0A1I2K5N6</accession>
<keyword evidence="4" id="KW-1185">Reference proteome</keyword>
<gene>
    <name evidence="2" type="ORF">SAMN04488541_10782</name>
    <name evidence="3" type="ORF">SAMN04488541_10832</name>
</gene>
<dbReference type="InterPro" id="IPR002934">
    <property type="entry name" value="Polymerase_NTP_transf_dom"/>
</dbReference>